<dbReference type="GO" id="GO:0022625">
    <property type="term" value="C:cytosolic large ribosomal subunit"/>
    <property type="evidence" value="ECO:0007669"/>
    <property type="project" value="TreeGrafter"/>
</dbReference>
<keyword evidence="3" id="KW-0687">Ribonucleoprotein</keyword>
<dbReference type="PANTHER" id="PTHR15680:SF9">
    <property type="entry name" value="LARGE RIBOSOMAL SUBUNIT PROTEIN BL19M"/>
    <property type="match status" value="1"/>
</dbReference>
<evidence type="ECO:0000256" key="1">
    <source>
        <dbReference type="ARBA" id="ARBA00005781"/>
    </source>
</evidence>
<evidence type="ECO:0000256" key="3">
    <source>
        <dbReference type="ARBA" id="ARBA00023274"/>
    </source>
</evidence>
<dbReference type="Pfam" id="PF01245">
    <property type="entry name" value="Ribosomal_L19"/>
    <property type="match status" value="1"/>
</dbReference>
<organism evidence="5">
    <name type="scientific">marine metagenome</name>
    <dbReference type="NCBI Taxonomy" id="408172"/>
    <lineage>
        <taxon>unclassified sequences</taxon>
        <taxon>metagenomes</taxon>
        <taxon>ecological metagenomes</taxon>
    </lineage>
</organism>
<comment type="similarity">
    <text evidence="1">Belongs to the bacterial ribosomal protein bL19 family.</text>
</comment>
<evidence type="ECO:0000313" key="5">
    <source>
        <dbReference type="EMBL" id="SVD21295.1"/>
    </source>
</evidence>
<evidence type="ECO:0008006" key="6">
    <source>
        <dbReference type="Google" id="ProtNLM"/>
    </source>
</evidence>
<gene>
    <name evidence="5" type="ORF">METZ01_LOCUS374149</name>
</gene>
<dbReference type="InterPro" id="IPR018257">
    <property type="entry name" value="Ribosomal_bL19_CS"/>
</dbReference>
<dbReference type="PANTHER" id="PTHR15680">
    <property type="entry name" value="RIBOSOMAL PROTEIN L19"/>
    <property type="match status" value="1"/>
</dbReference>
<dbReference type="InterPro" id="IPR001857">
    <property type="entry name" value="Ribosomal_bL19"/>
</dbReference>
<proteinExistence type="inferred from homology"/>
<name>A0A382THP3_9ZZZZ</name>
<keyword evidence="2" id="KW-0689">Ribosomal protein</keyword>
<feature type="compositionally biased region" description="Basic and acidic residues" evidence="4">
    <location>
        <begin position="166"/>
        <end position="188"/>
    </location>
</feature>
<dbReference type="PROSITE" id="PS01015">
    <property type="entry name" value="RIBOSOMAL_L19"/>
    <property type="match status" value="1"/>
</dbReference>
<dbReference type="Gene3D" id="2.30.30.790">
    <property type="match status" value="1"/>
</dbReference>
<evidence type="ECO:0000256" key="4">
    <source>
        <dbReference type="SAM" id="MobiDB-lite"/>
    </source>
</evidence>
<dbReference type="AlphaFoldDB" id="A0A382THP3"/>
<dbReference type="EMBL" id="UINC01136494">
    <property type="protein sequence ID" value="SVD21295.1"/>
    <property type="molecule type" value="Genomic_DNA"/>
</dbReference>
<dbReference type="InterPro" id="IPR038657">
    <property type="entry name" value="Ribosomal_bL19_sf"/>
</dbReference>
<dbReference type="HAMAP" id="MF_00402">
    <property type="entry name" value="Ribosomal_bL19"/>
    <property type="match status" value="1"/>
</dbReference>
<dbReference type="NCBIfam" id="TIGR01024">
    <property type="entry name" value="rplS_bact"/>
    <property type="match status" value="1"/>
</dbReference>
<accession>A0A382THP3</accession>
<dbReference type="PRINTS" id="PR00061">
    <property type="entry name" value="RIBOSOMALL19"/>
</dbReference>
<protein>
    <recommendedName>
        <fullName evidence="6">50S ribosomal protein L19</fullName>
    </recommendedName>
</protein>
<feature type="compositionally biased region" description="Basic and acidic residues" evidence="4">
    <location>
        <begin position="145"/>
        <end position="157"/>
    </location>
</feature>
<dbReference type="GO" id="GO:0006412">
    <property type="term" value="P:translation"/>
    <property type="evidence" value="ECO:0007669"/>
    <property type="project" value="InterPro"/>
</dbReference>
<dbReference type="GO" id="GO:0003735">
    <property type="term" value="F:structural constituent of ribosome"/>
    <property type="evidence" value="ECO:0007669"/>
    <property type="project" value="InterPro"/>
</dbReference>
<dbReference type="SUPFAM" id="SSF50104">
    <property type="entry name" value="Translation proteins SH3-like domain"/>
    <property type="match status" value="1"/>
</dbReference>
<evidence type="ECO:0000256" key="2">
    <source>
        <dbReference type="ARBA" id="ARBA00022980"/>
    </source>
</evidence>
<sequence>MKTIEEINQAYVKKITSEKKIPDFFPGDIVKVGVRITEGKRDRIQYFEGVCIAKKNRDLNSSFTVRKISFGEGVERTFALYSSIVDSIKVIRSGKVRRAKLYFLRDRTGKSARIVEKIKKKIGINIETKSEEVTEKKVSPSVEQPKTEDKVKEEKKAQTLKAKEKKTKDPKVESKKEEKKKEDPKKKK</sequence>
<reference evidence="5" key="1">
    <citation type="submission" date="2018-05" db="EMBL/GenBank/DDBJ databases">
        <authorList>
            <person name="Lanie J.A."/>
            <person name="Ng W.-L."/>
            <person name="Kazmierczak K.M."/>
            <person name="Andrzejewski T.M."/>
            <person name="Davidsen T.M."/>
            <person name="Wayne K.J."/>
            <person name="Tettelin H."/>
            <person name="Glass J.I."/>
            <person name="Rusch D."/>
            <person name="Podicherti R."/>
            <person name="Tsui H.-C.T."/>
            <person name="Winkler M.E."/>
        </authorList>
    </citation>
    <scope>NUCLEOTIDE SEQUENCE</scope>
</reference>
<dbReference type="InterPro" id="IPR008991">
    <property type="entry name" value="Translation_prot_SH3-like_sf"/>
</dbReference>
<feature type="region of interest" description="Disordered" evidence="4">
    <location>
        <begin position="132"/>
        <end position="188"/>
    </location>
</feature>